<feature type="region of interest" description="Disordered" evidence="6">
    <location>
        <begin position="1"/>
        <end position="20"/>
    </location>
</feature>
<feature type="domain" description="Ig-like" evidence="7">
    <location>
        <begin position="22"/>
        <end position="94"/>
    </location>
</feature>
<dbReference type="InterPro" id="IPR051275">
    <property type="entry name" value="Cell_adhesion_signaling"/>
</dbReference>
<dbReference type="PROSITE" id="PS50835">
    <property type="entry name" value="IG_LIKE"/>
    <property type="match status" value="1"/>
</dbReference>
<dbReference type="Proteomes" id="UP001516400">
    <property type="component" value="Unassembled WGS sequence"/>
</dbReference>
<evidence type="ECO:0000256" key="6">
    <source>
        <dbReference type="SAM" id="MobiDB-lite"/>
    </source>
</evidence>
<dbReference type="EMBL" id="JABFTP020000165">
    <property type="protein sequence ID" value="KAL3284782.1"/>
    <property type="molecule type" value="Genomic_DNA"/>
</dbReference>
<keyword evidence="9" id="KW-1185">Reference proteome</keyword>
<evidence type="ECO:0000256" key="1">
    <source>
        <dbReference type="ARBA" id="ARBA00004479"/>
    </source>
</evidence>
<keyword evidence="3" id="KW-1015">Disulfide bond</keyword>
<gene>
    <name evidence="8" type="ORF">HHI36_018925</name>
</gene>
<dbReference type="PANTHER" id="PTHR11640">
    <property type="entry name" value="NEPHRIN"/>
    <property type="match status" value="1"/>
</dbReference>
<dbReference type="SUPFAM" id="SSF48726">
    <property type="entry name" value="Immunoglobulin"/>
    <property type="match status" value="1"/>
</dbReference>
<organism evidence="8 9">
    <name type="scientific">Cryptolaemus montrouzieri</name>
    <dbReference type="NCBI Taxonomy" id="559131"/>
    <lineage>
        <taxon>Eukaryota</taxon>
        <taxon>Metazoa</taxon>
        <taxon>Ecdysozoa</taxon>
        <taxon>Arthropoda</taxon>
        <taxon>Hexapoda</taxon>
        <taxon>Insecta</taxon>
        <taxon>Pterygota</taxon>
        <taxon>Neoptera</taxon>
        <taxon>Endopterygota</taxon>
        <taxon>Coleoptera</taxon>
        <taxon>Polyphaga</taxon>
        <taxon>Cucujiformia</taxon>
        <taxon>Coccinelloidea</taxon>
        <taxon>Coccinellidae</taxon>
        <taxon>Scymninae</taxon>
        <taxon>Scymnini</taxon>
        <taxon>Cryptolaemus</taxon>
    </lineage>
</organism>
<evidence type="ECO:0000256" key="3">
    <source>
        <dbReference type="ARBA" id="ARBA00023157"/>
    </source>
</evidence>
<protein>
    <recommendedName>
        <fullName evidence="7">Ig-like domain-containing protein</fullName>
    </recommendedName>
</protein>
<evidence type="ECO:0000256" key="2">
    <source>
        <dbReference type="ARBA" id="ARBA00023136"/>
    </source>
</evidence>
<dbReference type="PANTHER" id="PTHR11640:SF155">
    <property type="entry name" value="IG-LIKE DOMAIN-CONTAINING PROTEIN"/>
    <property type="match status" value="1"/>
</dbReference>
<evidence type="ECO:0000313" key="8">
    <source>
        <dbReference type="EMBL" id="KAL3284782.1"/>
    </source>
</evidence>
<dbReference type="SMART" id="SM00409">
    <property type="entry name" value="IG"/>
    <property type="match status" value="2"/>
</dbReference>
<name>A0ABD2P1E9_9CUCU</name>
<dbReference type="GO" id="GO:0016020">
    <property type="term" value="C:membrane"/>
    <property type="evidence" value="ECO:0007669"/>
    <property type="project" value="UniProtKB-SubCell"/>
</dbReference>
<dbReference type="InterPro" id="IPR003599">
    <property type="entry name" value="Ig_sub"/>
</dbReference>
<evidence type="ECO:0000259" key="7">
    <source>
        <dbReference type="PROSITE" id="PS50835"/>
    </source>
</evidence>
<dbReference type="AlphaFoldDB" id="A0ABD2P1E9"/>
<keyword evidence="2" id="KW-0472">Membrane</keyword>
<evidence type="ECO:0000256" key="5">
    <source>
        <dbReference type="ARBA" id="ARBA00023319"/>
    </source>
</evidence>
<reference evidence="8 9" key="1">
    <citation type="journal article" date="2021" name="BMC Biol.">
        <title>Horizontally acquired antibacterial genes associated with adaptive radiation of ladybird beetles.</title>
        <authorList>
            <person name="Li H.S."/>
            <person name="Tang X.F."/>
            <person name="Huang Y.H."/>
            <person name="Xu Z.Y."/>
            <person name="Chen M.L."/>
            <person name="Du X.Y."/>
            <person name="Qiu B.Y."/>
            <person name="Chen P.T."/>
            <person name="Zhang W."/>
            <person name="Slipinski A."/>
            <person name="Escalona H.E."/>
            <person name="Waterhouse R.M."/>
            <person name="Zwick A."/>
            <person name="Pang H."/>
        </authorList>
    </citation>
    <scope>NUCLEOTIDE SEQUENCE [LARGE SCALE GENOMIC DNA]</scope>
    <source>
        <strain evidence="8">SYSU2018</strain>
    </source>
</reference>
<dbReference type="InterPro" id="IPR003598">
    <property type="entry name" value="Ig_sub2"/>
</dbReference>
<accession>A0ABD2P1E9</accession>
<dbReference type="InterPro" id="IPR007110">
    <property type="entry name" value="Ig-like_dom"/>
</dbReference>
<dbReference type="Gene3D" id="2.60.40.10">
    <property type="entry name" value="Immunoglobulins"/>
    <property type="match status" value="2"/>
</dbReference>
<dbReference type="SMART" id="SM00408">
    <property type="entry name" value="IGc2"/>
    <property type="match status" value="2"/>
</dbReference>
<proteinExistence type="predicted"/>
<evidence type="ECO:0000313" key="9">
    <source>
        <dbReference type="Proteomes" id="UP001516400"/>
    </source>
</evidence>
<keyword evidence="4" id="KW-0325">Glycoprotein</keyword>
<dbReference type="InterPro" id="IPR036179">
    <property type="entry name" value="Ig-like_dom_sf"/>
</dbReference>
<comment type="subcellular location">
    <subcellularLocation>
        <location evidence="1">Membrane</location>
        <topology evidence="1">Single-pass type I membrane protein</topology>
    </subcellularLocation>
</comment>
<sequence length="233" mass="25870">MFSKYILSTTDAKDSTPQVHTPSFAISREPGFGIPIREGIPVSLKCDVDANPKANPVWQKDDVSPPVQQSPEGYLNFTEIRREHSGWYKCIARNRLGRFSSIGYFLNVRSDLEVTQEPDFDIGELSSTGRQIEVSLGGAVQLACPPGTSGCWTRLEPGSGRLQPMGASQELRLDKVLYQEAGEYRCVAPSRDSTRRLDSLRNMLSFEIVVKGKLTTRIKQNSTNAVGNIIRFS</sequence>
<evidence type="ECO:0000256" key="4">
    <source>
        <dbReference type="ARBA" id="ARBA00023180"/>
    </source>
</evidence>
<dbReference type="InterPro" id="IPR013783">
    <property type="entry name" value="Ig-like_fold"/>
</dbReference>
<keyword evidence="5" id="KW-0393">Immunoglobulin domain</keyword>
<comment type="caution">
    <text evidence="8">The sequence shown here is derived from an EMBL/GenBank/DDBJ whole genome shotgun (WGS) entry which is preliminary data.</text>
</comment>
<dbReference type="Pfam" id="PF13927">
    <property type="entry name" value="Ig_3"/>
    <property type="match status" value="1"/>
</dbReference>
<dbReference type="CDD" id="cd00096">
    <property type="entry name" value="Ig"/>
    <property type="match status" value="1"/>
</dbReference>